<name>A0A832T768_9EURY</name>
<dbReference type="Proteomes" id="UP000619545">
    <property type="component" value="Unassembled WGS sequence"/>
</dbReference>
<evidence type="ECO:0000313" key="9">
    <source>
        <dbReference type="EMBL" id="HII70577.1"/>
    </source>
</evidence>
<dbReference type="GeneID" id="1477583"/>
<dbReference type="SUPFAM" id="SSF53383">
    <property type="entry name" value="PLP-dependent transferases"/>
    <property type="match status" value="1"/>
</dbReference>
<evidence type="ECO:0000313" key="10">
    <source>
        <dbReference type="Proteomes" id="UP000619545"/>
    </source>
</evidence>
<dbReference type="UniPathway" id="UPA00251">
    <property type="reaction ID" value="UER00317"/>
</dbReference>
<dbReference type="NCBIfam" id="NF000818">
    <property type="entry name" value="PRK00062.1"/>
    <property type="match status" value="1"/>
</dbReference>
<dbReference type="PANTHER" id="PTHR43713:SF3">
    <property type="entry name" value="GLUTAMATE-1-SEMIALDEHYDE 2,1-AMINOMUTASE 1, CHLOROPLASTIC-RELATED"/>
    <property type="match status" value="1"/>
</dbReference>
<keyword evidence="8" id="KW-0963">Cytoplasm</keyword>
<dbReference type="Gene3D" id="3.90.1150.10">
    <property type="entry name" value="Aspartate Aminotransferase, domain 1"/>
    <property type="match status" value="1"/>
</dbReference>
<evidence type="ECO:0000256" key="5">
    <source>
        <dbReference type="ARBA" id="ARBA00022898"/>
    </source>
</evidence>
<dbReference type="CDD" id="cd00610">
    <property type="entry name" value="OAT_like"/>
    <property type="match status" value="1"/>
</dbReference>
<feature type="modified residue" description="N6-(pyridoxal phosphate)lysine" evidence="8">
    <location>
        <position position="268"/>
    </location>
</feature>
<dbReference type="SMR" id="A0A832T768"/>
<gene>
    <name evidence="8 9" type="primary">hemL</name>
    <name evidence="9" type="ORF">HA336_05030</name>
</gene>
<comment type="subcellular location">
    <subcellularLocation>
        <location evidence="8">Cytoplasm</location>
    </subcellularLocation>
</comment>
<dbReference type="NCBIfam" id="TIGR00713">
    <property type="entry name" value="hemL"/>
    <property type="match status" value="1"/>
</dbReference>
<dbReference type="PROSITE" id="PS00600">
    <property type="entry name" value="AA_TRANSFER_CLASS_3"/>
    <property type="match status" value="1"/>
</dbReference>
<comment type="caution">
    <text evidence="9">The sequence shown here is derived from an EMBL/GenBank/DDBJ whole genome shotgun (WGS) entry which is preliminary data.</text>
</comment>
<keyword evidence="5 8" id="KW-0663">Pyridoxal phosphate</keyword>
<proteinExistence type="inferred from homology"/>
<dbReference type="FunFam" id="3.40.640.10:FF:000021">
    <property type="entry name" value="Glutamate-1-semialdehyde 2,1-aminomutase"/>
    <property type="match status" value="1"/>
</dbReference>
<dbReference type="InterPro" id="IPR049704">
    <property type="entry name" value="Aminotrans_3_PPA_site"/>
</dbReference>
<evidence type="ECO:0000256" key="3">
    <source>
        <dbReference type="ARBA" id="ARBA00004819"/>
    </source>
</evidence>
<organism evidence="9 10">
    <name type="scientific">Methanopyrus kandleri</name>
    <dbReference type="NCBI Taxonomy" id="2320"/>
    <lineage>
        <taxon>Archaea</taxon>
        <taxon>Methanobacteriati</taxon>
        <taxon>Methanobacteriota</taxon>
        <taxon>Methanomada group</taxon>
        <taxon>Methanopyri</taxon>
        <taxon>Methanopyrales</taxon>
        <taxon>Methanopyraceae</taxon>
        <taxon>Methanopyrus</taxon>
    </lineage>
</organism>
<evidence type="ECO:0000256" key="7">
    <source>
        <dbReference type="ARBA" id="ARBA00023244"/>
    </source>
</evidence>
<dbReference type="GO" id="GO:0042286">
    <property type="term" value="F:glutamate-1-semialdehyde 2,1-aminomutase activity"/>
    <property type="evidence" value="ECO:0007669"/>
    <property type="project" value="UniProtKB-UniRule"/>
</dbReference>
<dbReference type="PANTHER" id="PTHR43713">
    <property type="entry name" value="GLUTAMATE-1-SEMIALDEHYDE 2,1-AMINOMUTASE"/>
    <property type="match status" value="1"/>
</dbReference>
<accession>A0A832T768</accession>
<dbReference type="Pfam" id="PF00202">
    <property type="entry name" value="Aminotran_3"/>
    <property type="match status" value="1"/>
</dbReference>
<dbReference type="HAMAP" id="MF_00375">
    <property type="entry name" value="HemL_aminotrans_3"/>
    <property type="match status" value="1"/>
</dbReference>
<sequence>MGYEDEFPESLELFKRAERVMPGGVSSPVRRFDPYPFYVERAEGSRLYTVDGHVLIDYCLAFGPLILGHAHPEVVEAVVERVREGFHYGTPTLPELKLAEKVVELVPNVEKVRLVNTGTEATMSAIRLARAYTGREKIVKFEGCYHGAHDAVLVRAGSGASELGAPDSPGIPESVAENTLVCPFNDVEAFVETVERFDEEIGAVIVEPVLGNAGCVPPDEEFLKVLREYCDGTERLLIFDEVITGFRLELGGAQEYYGIDADLVCLGKILGGGLPIGAFGGPEEYMSRVAPEGKVYQAGTFNGNPVSATAGLVTLEVLERERPYDELSSKAERLASALEDGLEDRGIEGVVNRVESMFQVYFGIEEVRDYADVNSADHDAFKRFHRELLEHGVWIAASNYEAWFLSIAHTETDLERTEEAFEEALDRLTG</sequence>
<dbReference type="GO" id="GO:0006782">
    <property type="term" value="P:protoporphyrinogen IX biosynthetic process"/>
    <property type="evidence" value="ECO:0007669"/>
    <property type="project" value="UniProtKB-UniRule"/>
</dbReference>
<evidence type="ECO:0000256" key="8">
    <source>
        <dbReference type="HAMAP-Rule" id="MF_00375"/>
    </source>
</evidence>
<protein>
    <recommendedName>
        <fullName evidence="8">Glutamate-1-semialdehyde 2,1-aminomutase</fullName>
        <shortName evidence="8">GSA</shortName>
        <ecNumber evidence="8">5.4.3.8</ecNumber>
    </recommendedName>
    <alternativeName>
        <fullName evidence="8">Glutamate-1-semialdehyde aminotransferase</fullName>
        <shortName evidence="8">GSA-AT</shortName>
    </alternativeName>
</protein>
<dbReference type="InterPro" id="IPR005814">
    <property type="entry name" value="Aminotrans_3"/>
</dbReference>
<dbReference type="InterPro" id="IPR015421">
    <property type="entry name" value="PyrdxlP-dep_Trfase_major"/>
</dbReference>
<dbReference type="EC" id="5.4.3.8" evidence="8"/>
<reference evidence="9" key="1">
    <citation type="journal article" date="2020" name="bioRxiv">
        <title>A rank-normalized archaeal taxonomy based on genome phylogeny resolves widespread incomplete and uneven classifications.</title>
        <authorList>
            <person name="Rinke C."/>
            <person name="Chuvochina M."/>
            <person name="Mussig A.J."/>
            <person name="Chaumeil P.-A."/>
            <person name="Waite D.W."/>
            <person name="Whitman W.B."/>
            <person name="Parks D.H."/>
            <person name="Hugenholtz P."/>
        </authorList>
    </citation>
    <scope>NUCLEOTIDE SEQUENCE</scope>
    <source>
        <strain evidence="9">UBA8853</strain>
    </source>
</reference>
<comment type="similarity">
    <text evidence="4 8">Belongs to the class-III pyridoxal-phosphate-dependent aminotransferase family. HemL subfamily.</text>
</comment>
<dbReference type="GO" id="GO:0008483">
    <property type="term" value="F:transaminase activity"/>
    <property type="evidence" value="ECO:0007669"/>
    <property type="project" value="InterPro"/>
</dbReference>
<dbReference type="GO" id="GO:0030170">
    <property type="term" value="F:pyridoxal phosphate binding"/>
    <property type="evidence" value="ECO:0007669"/>
    <property type="project" value="InterPro"/>
</dbReference>
<dbReference type="InterPro" id="IPR004639">
    <property type="entry name" value="4pyrrol_synth_GluAld_NH2Trfase"/>
</dbReference>
<dbReference type="EMBL" id="DUJS01000004">
    <property type="protein sequence ID" value="HII70577.1"/>
    <property type="molecule type" value="Genomic_DNA"/>
</dbReference>
<evidence type="ECO:0000256" key="1">
    <source>
        <dbReference type="ARBA" id="ARBA00001579"/>
    </source>
</evidence>
<dbReference type="AlphaFoldDB" id="A0A832T768"/>
<dbReference type="InterPro" id="IPR015424">
    <property type="entry name" value="PyrdxlP-dep_Trfase"/>
</dbReference>
<keyword evidence="7 8" id="KW-0627">Porphyrin biosynthesis</keyword>
<dbReference type="InterPro" id="IPR015422">
    <property type="entry name" value="PyrdxlP-dep_Trfase_small"/>
</dbReference>
<comment type="catalytic activity">
    <reaction evidence="1 8">
        <text>(S)-4-amino-5-oxopentanoate = 5-aminolevulinate</text>
        <dbReference type="Rhea" id="RHEA:14265"/>
        <dbReference type="ChEBI" id="CHEBI:57501"/>
        <dbReference type="ChEBI" id="CHEBI:356416"/>
        <dbReference type="EC" id="5.4.3.8"/>
    </reaction>
</comment>
<keyword evidence="6 8" id="KW-0413">Isomerase</keyword>
<dbReference type="OMA" id="WGPLIFG"/>
<evidence type="ECO:0000256" key="6">
    <source>
        <dbReference type="ARBA" id="ARBA00023235"/>
    </source>
</evidence>
<dbReference type="RefSeq" id="WP_011018652.1">
    <property type="nucleotide sequence ID" value="NZ_DUJS01000004.1"/>
</dbReference>
<dbReference type="GO" id="GO:0005737">
    <property type="term" value="C:cytoplasm"/>
    <property type="evidence" value="ECO:0007669"/>
    <property type="project" value="UniProtKB-SubCell"/>
</dbReference>
<comment type="pathway">
    <text evidence="3">Porphyrin-containing compound metabolism; protoporphyrin-IX biosynthesis; 5-aminolevulinate from L-glutamyl-tRNA(Glu): step 2/2.</text>
</comment>
<comment type="cofactor">
    <cofactor evidence="2 8">
        <name>pyridoxal 5'-phosphate</name>
        <dbReference type="ChEBI" id="CHEBI:597326"/>
    </cofactor>
</comment>
<evidence type="ECO:0000256" key="4">
    <source>
        <dbReference type="ARBA" id="ARBA00008981"/>
    </source>
</evidence>
<evidence type="ECO:0000256" key="2">
    <source>
        <dbReference type="ARBA" id="ARBA00001933"/>
    </source>
</evidence>
<dbReference type="Gene3D" id="3.40.640.10">
    <property type="entry name" value="Type I PLP-dependent aspartate aminotransferase-like (Major domain)"/>
    <property type="match status" value="1"/>
</dbReference>